<dbReference type="GO" id="GO:0004521">
    <property type="term" value="F:RNA endonuclease activity"/>
    <property type="evidence" value="ECO:0007669"/>
    <property type="project" value="UniProtKB-UniRule"/>
</dbReference>
<evidence type="ECO:0000256" key="5">
    <source>
        <dbReference type="ARBA" id="ARBA00022723"/>
    </source>
</evidence>
<keyword evidence="8 9" id="KW-0862">Zinc</keyword>
<reference evidence="10 11" key="1">
    <citation type="submission" date="2019-10" db="EMBL/GenBank/DDBJ databases">
        <title>Comparative genomics of sulfur disproportionating microorganisms.</title>
        <authorList>
            <person name="Ward L.M."/>
            <person name="Bertran E."/>
            <person name="Johnston D."/>
        </authorList>
    </citation>
    <scope>NUCLEOTIDE SEQUENCE [LARGE SCALE GENOMIC DNA]</scope>
    <source>
        <strain evidence="10 11">DSM 14055</strain>
    </source>
</reference>
<proteinExistence type="inferred from homology"/>
<dbReference type="SUPFAM" id="SSF55486">
    <property type="entry name" value="Metalloproteases ('zincins'), catalytic domain"/>
    <property type="match status" value="1"/>
</dbReference>
<dbReference type="NCBIfam" id="TIGR00043">
    <property type="entry name" value="rRNA maturation RNase YbeY"/>
    <property type="match status" value="1"/>
</dbReference>
<keyword evidence="3 9" id="KW-0698">rRNA processing</keyword>
<evidence type="ECO:0000313" key="10">
    <source>
        <dbReference type="EMBL" id="MQL51232.1"/>
    </source>
</evidence>
<keyword evidence="5 9" id="KW-0479">Metal-binding</keyword>
<evidence type="ECO:0000256" key="9">
    <source>
        <dbReference type="HAMAP-Rule" id="MF_00009"/>
    </source>
</evidence>
<dbReference type="AlphaFoldDB" id="A0A6N7IMN1"/>
<name>A0A6N7IMN1_9FIRM</name>
<evidence type="ECO:0000256" key="3">
    <source>
        <dbReference type="ARBA" id="ARBA00022552"/>
    </source>
</evidence>
<dbReference type="EMBL" id="WHYR01000005">
    <property type="protein sequence ID" value="MQL51232.1"/>
    <property type="molecule type" value="Genomic_DNA"/>
</dbReference>
<organism evidence="10 11">
    <name type="scientific">Desulfofundulus thermobenzoicus</name>
    <dbReference type="NCBI Taxonomy" id="29376"/>
    <lineage>
        <taxon>Bacteria</taxon>
        <taxon>Bacillati</taxon>
        <taxon>Bacillota</taxon>
        <taxon>Clostridia</taxon>
        <taxon>Eubacteriales</taxon>
        <taxon>Peptococcaceae</taxon>
        <taxon>Desulfofundulus</taxon>
    </lineage>
</organism>
<protein>
    <recommendedName>
        <fullName evidence="9">Endoribonuclease YbeY</fullName>
        <ecNumber evidence="9">3.1.-.-</ecNumber>
    </recommendedName>
</protein>
<dbReference type="PANTHER" id="PTHR46986">
    <property type="entry name" value="ENDORIBONUCLEASE YBEY, CHLOROPLASTIC"/>
    <property type="match status" value="1"/>
</dbReference>
<comment type="similarity">
    <text evidence="1 9">Belongs to the endoribonuclease YbeY family.</text>
</comment>
<evidence type="ECO:0000256" key="6">
    <source>
        <dbReference type="ARBA" id="ARBA00022759"/>
    </source>
</evidence>
<dbReference type="Proteomes" id="UP000441717">
    <property type="component" value="Unassembled WGS sequence"/>
</dbReference>
<evidence type="ECO:0000256" key="1">
    <source>
        <dbReference type="ARBA" id="ARBA00010875"/>
    </source>
</evidence>
<feature type="binding site" evidence="9">
    <location>
        <position position="122"/>
    </location>
    <ligand>
        <name>Zn(2+)</name>
        <dbReference type="ChEBI" id="CHEBI:29105"/>
        <note>catalytic</note>
    </ligand>
</feature>
<dbReference type="HAMAP" id="MF_00009">
    <property type="entry name" value="Endoribonucl_YbeY"/>
    <property type="match status" value="1"/>
</dbReference>
<feature type="binding site" evidence="9">
    <location>
        <position position="118"/>
    </location>
    <ligand>
        <name>Zn(2+)</name>
        <dbReference type="ChEBI" id="CHEBI:29105"/>
        <note>catalytic</note>
    </ligand>
</feature>
<dbReference type="PROSITE" id="PS01306">
    <property type="entry name" value="UPF0054"/>
    <property type="match status" value="1"/>
</dbReference>
<dbReference type="InterPro" id="IPR020549">
    <property type="entry name" value="YbeY_CS"/>
</dbReference>
<keyword evidence="2 9" id="KW-0690">Ribosome biogenesis</keyword>
<gene>
    <name evidence="9 10" type="primary">ybeY</name>
    <name evidence="10" type="ORF">GFC01_02940</name>
</gene>
<accession>A0A6N7IMN1</accession>
<sequence>MPVLVNNLQEEVPVVEHLTGLLTRVVEETLMLAGRMVDAEVSLVFVNDEYIRRLNREYRGVDCPTDVLSFAMEEGEPMPEAGEEKVLGDVVISLETARRQGEEYGHGFQREVAYLTVHGVLHLLGYDHQEETAARRMREMEEAVLARVGLTREFPPGR</sequence>
<dbReference type="GO" id="GO:0006364">
    <property type="term" value="P:rRNA processing"/>
    <property type="evidence" value="ECO:0007669"/>
    <property type="project" value="UniProtKB-UniRule"/>
</dbReference>
<keyword evidence="7 9" id="KW-0378">Hydrolase</keyword>
<evidence type="ECO:0000256" key="8">
    <source>
        <dbReference type="ARBA" id="ARBA00022833"/>
    </source>
</evidence>
<dbReference type="InterPro" id="IPR023091">
    <property type="entry name" value="MetalPrtase_cat_dom_sf_prd"/>
</dbReference>
<comment type="function">
    <text evidence="9">Single strand-specific metallo-endoribonuclease involved in late-stage 70S ribosome quality control and in maturation of the 3' terminus of the 16S rRNA.</text>
</comment>
<dbReference type="GO" id="GO:0005737">
    <property type="term" value="C:cytoplasm"/>
    <property type="evidence" value="ECO:0007669"/>
    <property type="project" value="UniProtKB-SubCell"/>
</dbReference>
<dbReference type="Pfam" id="PF02130">
    <property type="entry name" value="YbeY"/>
    <property type="match status" value="1"/>
</dbReference>
<comment type="subcellular location">
    <subcellularLocation>
        <location evidence="9">Cytoplasm</location>
    </subcellularLocation>
</comment>
<evidence type="ECO:0000256" key="7">
    <source>
        <dbReference type="ARBA" id="ARBA00022801"/>
    </source>
</evidence>
<dbReference type="GO" id="GO:0008270">
    <property type="term" value="F:zinc ion binding"/>
    <property type="evidence" value="ECO:0007669"/>
    <property type="project" value="UniProtKB-UniRule"/>
</dbReference>
<keyword evidence="4 9" id="KW-0540">Nuclease</keyword>
<dbReference type="PANTHER" id="PTHR46986:SF1">
    <property type="entry name" value="ENDORIBONUCLEASE YBEY, CHLOROPLASTIC"/>
    <property type="match status" value="1"/>
</dbReference>
<keyword evidence="6 9" id="KW-0255">Endonuclease</keyword>
<evidence type="ECO:0000256" key="4">
    <source>
        <dbReference type="ARBA" id="ARBA00022722"/>
    </source>
</evidence>
<dbReference type="RefSeq" id="WP_341473720.1">
    <property type="nucleotide sequence ID" value="NZ_WHYR01000005.1"/>
</dbReference>
<feature type="binding site" evidence="9">
    <location>
        <position position="128"/>
    </location>
    <ligand>
        <name>Zn(2+)</name>
        <dbReference type="ChEBI" id="CHEBI:29105"/>
        <note>catalytic</note>
    </ligand>
</feature>
<dbReference type="EC" id="3.1.-.-" evidence="9"/>
<evidence type="ECO:0000313" key="11">
    <source>
        <dbReference type="Proteomes" id="UP000441717"/>
    </source>
</evidence>
<keyword evidence="11" id="KW-1185">Reference proteome</keyword>
<dbReference type="InterPro" id="IPR002036">
    <property type="entry name" value="YbeY"/>
</dbReference>
<keyword evidence="9" id="KW-0963">Cytoplasm</keyword>
<evidence type="ECO:0000256" key="2">
    <source>
        <dbReference type="ARBA" id="ARBA00022517"/>
    </source>
</evidence>
<comment type="caution">
    <text evidence="10">The sequence shown here is derived from an EMBL/GenBank/DDBJ whole genome shotgun (WGS) entry which is preliminary data.</text>
</comment>
<dbReference type="Gene3D" id="3.40.390.30">
    <property type="entry name" value="Metalloproteases ('zincins'), catalytic domain"/>
    <property type="match status" value="1"/>
</dbReference>
<dbReference type="GO" id="GO:0004222">
    <property type="term" value="F:metalloendopeptidase activity"/>
    <property type="evidence" value="ECO:0007669"/>
    <property type="project" value="InterPro"/>
</dbReference>
<comment type="cofactor">
    <cofactor evidence="9">
        <name>Zn(2+)</name>
        <dbReference type="ChEBI" id="CHEBI:29105"/>
    </cofactor>
    <text evidence="9">Binds 1 zinc ion.</text>
</comment>